<evidence type="ECO:0000256" key="1">
    <source>
        <dbReference type="SAM" id="Phobius"/>
    </source>
</evidence>
<keyword evidence="1" id="KW-1133">Transmembrane helix</keyword>
<reference evidence="2" key="2">
    <citation type="submission" date="2020-09" db="EMBL/GenBank/DDBJ databases">
        <authorList>
            <person name="Sun Q."/>
            <person name="Ohkuma M."/>
        </authorList>
    </citation>
    <scope>NUCLEOTIDE SEQUENCE</scope>
    <source>
        <strain evidence="2">JCM 4335</strain>
    </source>
</reference>
<dbReference type="Proteomes" id="UP000654123">
    <property type="component" value="Unassembled WGS sequence"/>
</dbReference>
<gene>
    <name evidence="2" type="ORF">GCM10010249_04280</name>
</gene>
<protein>
    <submittedName>
        <fullName evidence="2">Uncharacterized protein</fullName>
    </submittedName>
</protein>
<evidence type="ECO:0000313" key="2">
    <source>
        <dbReference type="EMBL" id="GGP89578.1"/>
    </source>
</evidence>
<reference evidence="2" key="1">
    <citation type="journal article" date="2014" name="Int. J. Syst. Evol. Microbiol.">
        <title>Complete genome sequence of Corynebacterium casei LMG S-19264T (=DSM 44701T), isolated from a smear-ripened cheese.</title>
        <authorList>
            <consortium name="US DOE Joint Genome Institute (JGI-PGF)"/>
            <person name="Walter F."/>
            <person name="Albersmeier A."/>
            <person name="Kalinowski J."/>
            <person name="Ruckert C."/>
        </authorList>
    </citation>
    <scope>NUCLEOTIDE SEQUENCE</scope>
    <source>
        <strain evidence="2">JCM 4335</strain>
    </source>
</reference>
<comment type="caution">
    <text evidence="2">The sequence shown here is derived from an EMBL/GenBank/DDBJ whole genome shotgun (WGS) entry which is preliminary data.</text>
</comment>
<sequence length="115" mass="12976">MKLAITILTVASGVLPALGVWLLWRRVDSRRDHLRRKLRRYEQIMGDAGLSDEERRSRLEREVPSESTWGDLVHVRERIELVSLEQAPEITAPAVLASVGLLCATVAGLLSTWFD</sequence>
<keyword evidence="3" id="KW-1185">Reference proteome</keyword>
<organism evidence="2 3">
    <name type="scientific">Streptomyces roseolilacinus</name>
    <dbReference type="NCBI Taxonomy" id="66904"/>
    <lineage>
        <taxon>Bacteria</taxon>
        <taxon>Bacillati</taxon>
        <taxon>Actinomycetota</taxon>
        <taxon>Actinomycetes</taxon>
        <taxon>Kitasatosporales</taxon>
        <taxon>Streptomycetaceae</taxon>
        <taxon>Streptomyces</taxon>
    </lineage>
</organism>
<evidence type="ECO:0000313" key="3">
    <source>
        <dbReference type="Proteomes" id="UP000654123"/>
    </source>
</evidence>
<name>A0A918EHM0_9ACTN</name>
<accession>A0A918EHM0</accession>
<keyword evidence="1" id="KW-0812">Transmembrane</keyword>
<keyword evidence="1" id="KW-0472">Membrane</keyword>
<feature type="transmembrane region" description="Helical" evidence="1">
    <location>
        <begin position="90"/>
        <end position="114"/>
    </location>
</feature>
<proteinExistence type="predicted"/>
<dbReference type="EMBL" id="BMSV01000001">
    <property type="protein sequence ID" value="GGP89578.1"/>
    <property type="molecule type" value="Genomic_DNA"/>
</dbReference>
<dbReference type="AlphaFoldDB" id="A0A918EHM0"/>